<evidence type="ECO:0000313" key="12">
    <source>
        <dbReference type="Proteomes" id="UP000032305"/>
    </source>
</evidence>
<dbReference type="PANTHER" id="PTHR42718">
    <property type="entry name" value="MAJOR FACILITATOR SUPERFAMILY MULTIDRUG TRANSPORTER MFSC"/>
    <property type="match status" value="1"/>
</dbReference>
<feature type="region of interest" description="Disordered" evidence="8">
    <location>
        <begin position="1"/>
        <end position="28"/>
    </location>
</feature>
<protein>
    <submittedName>
        <fullName evidence="11">Putative drug resistance transporter</fullName>
    </submittedName>
</protein>
<feature type="domain" description="Major facilitator superfamily (MFS) profile" evidence="10">
    <location>
        <begin position="43"/>
        <end position="531"/>
    </location>
</feature>
<dbReference type="InterPro" id="IPR036259">
    <property type="entry name" value="MFS_trans_sf"/>
</dbReference>
<keyword evidence="5 9" id="KW-0812">Transmembrane</keyword>
<evidence type="ECO:0000313" key="11">
    <source>
        <dbReference type="EMBL" id="GAL99736.1"/>
    </source>
</evidence>
<dbReference type="PROSITE" id="PS50850">
    <property type="entry name" value="MFS"/>
    <property type="match status" value="1"/>
</dbReference>
<evidence type="ECO:0000256" key="7">
    <source>
        <dbReference type="ARBA" id="ARBA00023136"/>
    </source>
</evidence>
<reference evidence="11 12" key="1">
    <citation type="submission" date="2014-11" db="EMBL/GenBank/DDBJ databases">
        <title>Whole genome shotgun sequence of Sphingomonas parapaucimobilis NBRC 15100.</title>
        <authorList>
            <person name="Katano-Makiyama Y."/>
            <person name="Hosoyama A."/>
            <person name="Hashimoto M."/>
            <person name="Hosoyama Y."/>
            <person name="Noguchi M."/>
            <person name="Numata M."/>
            <person name="Tsuchikane K."/>
            <person name="Hirakata S."/>
            <person name="Uohara A."/>
            <person name="Shimodaira J."/>
            <person name="Ohji S."/>
            <person name="Ichikawa N."/>
            <person name="Kimura A."/>
            <person name="Yamazoe A."/>
            <person name="Fujita N."/>
        </authorList>
    </citation>
    <scope>NUCLEOTIDE SEQUENCE [LARGE SCALE GENOMIC DNA]</scope>
    <source>
        <strain evidence="11 12">NBRC 15100</strain>
    </source>
</reference>
<feature type="transmembrane region" description="Helical" evidence="9">
    <location>
        <begin position="195"/>
        <end position="218"/>
    </location>
</feature>
<evidence type="ECO:0000259" key="10">
    <source>
        <dbReference type="PROSITE" id="PS50850"/>
    </source>
</evidence>
<feature type="transmembrane region" description="Helical" evidence="9">
    <location>
        <begin position="397"/>
        <end position="415"/>
    </location>
</feature>
<dbReference type="SUPFAM" id="SSF103473">
    <property type="entry name" value="MFS general substrate transporter"/>
    <property type="match status" value="1"/>
</dbReference>
<organism evidence="11 12">
    <name type="scientific">Sphingomonas parapaucimobilis NBRC 15100</name>
    <dbReference type="NCBI Taxonomy" id="1219049"/>
    <lineage>
        <taxon>Bacteria</taxon>
        <taxon>Pseudomonadati</taxon>
        <taxon>Pseudomonadota</taxon>
        <taxon>Alphaproteobacteria</taxon>
        <taxon>Sphingomonadales</taxon>
        <taxon>Sphingomonadaceae</taxon>
        <taxon>Sphingomonas</taxon>
    </lineage>
</organism>
<evidence type="ECO:0000256" key="3">
    <source>
        <dbReference type="ARBA" id="ARBA00022448"/>
    </source>
</evidence>
<dbReference type="EMBL" id="BBPI01000010">
    <property type="protein sequence ID" value="GAL99736.1"/>
    <property type="molecule type" value="Genomic_DNA"/>
</dbReference>
<feature type="transmembrane region" description="Helical" evidence="9">
    <location>
        <begin position="301"/>
        <end position="320"/>
    </location>
</feature>
<dbReference type="eggNOG" id="COG2814">
    <property type="taxonomic scope" value="Bacteria"/>
</dbReference>
<dbReference type="CDD" id="cd17503">
    <property type="entry name" value="MFS_LmrB_MDR_like"/>
    <property type="match status" value="1"/>
</dbReference>
<gene>
    <name evidence="11" type="ORF">SP5_010_00270</name>
</gene>
<name>A0A0A1W3H3_9SPHN</name>
<feature type="transmembrane region" description="Helical" evidence="9">
    <location>
        <begin position="332"/>
        <end position="352"/>
    </location>
</feature>
<keyword evidence="4" id="KW-1003">Cell membrane</keyword>
<evidence type="ECO:0000256" key="1">
    <source>
        <dbReference type="ARBA" id="ARBA00004651"/>
    </source>
</evidence>
<comment type="subcellular location">
    <subcellularLocation>
        <location evidence="1">Cell membrane</location>
        <topology evidence="1">Multi-pass membrane protein</topology>
    </subcellularLocation>
</comment>
<dbReference type="Gene3D" id="1.20.1250.20">
    <property type="entry name" value="MFS general substrate transporter like domains"/>
    <property type="match status" value="1"/>
</dbReference>
<keyword evidence="6 9" id="KW-1133">Transmembrane helix</keyword>
<feature type="transmembrane region" description="Helical" evidence="9">
    <location>
        <begin position="508"/>
        <end position="529"/>
    </location>
</feature>
<evidence type="ECO:0000256" key="8">
    <source>
        <dbReference type="SAM" id="MobiDB-lite"/>
    </source>
</evidence>
<sequence>MSAAAAPARGNKAGAAARSGDAPAHAGRGGGAPAKADLTAWLAVAAGSIGALMATLDISIVNSALPTIQGEIGASGTEGTWIATSYLVAEIIIIPLSAWLERLLGLRTFLLIASILFTAFSVVCGLSTNLTMMIIGRAGQGITGGALIPTALTIIATRLPREQQPIGTAFFGVTAILGPVMGPLIGGWLTENVSWHYAFFLNIPVGAMLVTLLLVGLPHQKPHLSELAKADWLGIAGLALGLGGLTVVLEEGQREQWFESREIIELTILSIFGFGLLFAGQFVASRPVIRLKLLLDRQFGSVVIMGIVLGMVLYGTSYVIPQFLASIAGYNAFQAGKVVLLSGIPSLLMMPFTPILIKKVDIRIAVGLGLGIMALSAGIDTVLTADSTGGSFTDSQLLRGVGTILGMLFLNQAAISSVPPSQAGDAAGLFSAARNLGGSFALAGIATVQDQRSFLHERRLEESLSANSGSTQGWIDSLTQQFGSSDAALRMIGNTVKQQALVMTYNDLFFILCVGIIMVMPLVLFLRPLPKGGPVAMH</sequence>
<accession>A0A0A1W3H3</accession>
<feature type="transmembrane region" description="Helical" evidence="9">
    <location>
        <begin position="230"/>
        <end position="248"/>
    </location>
</feature>
<dbReference type="GO" id="GO:0005886">
    <property type="term" value="C:plasma membrane"/>
    <property type="evidence" value="ECO:0007669"/>
    <property type="project" value="UniProtKB-SubCell"/>
</dbReference>
<keyword evidence="12" id="KW-1185">Reference proteome</keyword>
<evidence type="ECO:0000256" key="5">
    <source>
        <dbReference type="ARBA" id="ARBA00022692"/>
    </source>
</evidence>
<evidence type="ECO:0000256" key="6">
    <source>
        <dbReference type="ARBA" id="ARBA00022989"/>
    </source>
</evidence>
<feature type="transmembrane region" description="Helical" evidence="9">
    <location>
        <begin position="168"/>
        <end position="189"/>
    </location>
</feature>
<evidence type="ECO:0000256" key="2">
    <source>
        <dbReference type="ARBA" id="ARBA00008537"/>
    </source>
</evidence>
<dbReference type="NCBIfam" id="TIGR00711">
    <property type="entry name" value="efflux_EmrB"/>
    <property type="match status" value="1"/>
</dbReference>
<dbReference type="InterPro" id="IPR020846">
    <property type="entry name" value="MFS_dom"/>
</dbReference>
<dbReference type="InterPro" id="IPR004638">
    <property type="entry name" value="EmrB-like"/>
</dbReference>
<evidence type="ECO:0000256" key="4">
    <source>
        <dbReference type="ARBA" id="ARBA00022475"/>
    </source>
</evidence>
<dbReference type="GO" id="GO:0022857">
    <property type="term" value="F:transmembrane transporter activity"/>
    <property type="evidence" value="ECO:0007669"/>
    <property type="project" value="InterPro"/>
</dbReference>
<feature type="transmembrane region" description="Helical" evidence="9">
    <location>
        <begin position="109"/>
        <end position="128"/>
    </location>
</feature>
<dbReference type="AlphaFoldDB" id="A0A0A1W3H3"/>
<dbReference type="PANTHER" id="PTHR42718:SF9">
    <property type="entry name" value="MAJOR FACILITATOR SUPERFAMILY MULTIDRUG TRANSPORTER MFSC"/>
    <property type="match status" value="1"/>
</dbReference>
<feature type="transmembrane region" description="Helical" evidence="9">
    <location>
        <begin position="364"/>
        <end position="385"/>
    </location>
</feature>
<feature type="transmembrane region" description="Helical" evidence="9">
    <location>
        <begin position="134"/>
        <end position="156"/>
    </location>
</feature>
<dbReference type="Proteomes" id="UP000032305">
    <property type="component" value="Unassembled WGS sequence"/>
</dbReference>
<feature type="transmembrane region" description="Helical" evidence="9">
    <location>
        <begin position="268"/>
        <end position="289"/>
    </location>
</feature>
<feature type="transmembrane region" description="Helical" evidence="9">
    <location>
        <begin position="81"/>
        <end position="100"/>
    </location>
</feature>
<feature type="compositionally biased region" description="Low complexity" evidence="8">
    <location>
        <begin position="1"/>
        <end position="26"/>
    </location>
</feature>
<evidence type="ECO:0000256" key="9">
    <source>
        <dbReference type="SAM" id="Phobius"/>
    </source>
</evidence>
<comment type="similarity">
    <text evidence="2">Belongs to the major facilitator superfamily. EmrB family.</text>
</comment>
<dbReference type="Pfam" id="PF07690">
    <property type="entry name" value="MFS_1"/>
    <property type="match status" value="1"/>
</dbReference>
<comment type="caution">
    <text evidence="11">The sequence shown here is derived from an EMBL/GenBank/DDBJ whole genome shotgun (WGS) entry which is preliminary data.</text>
</comment>
<feature type="transmembrane region" description="Helical" evidence="9">
    <location>
        <begin position="38"/>
        <end position="61"/>
    </location>
</feature>
<keyword evidence="7 9" id="KW-0472">Membrane</keyword>
<keyword evidence="3" id="KW-0813">Transport</keyword>
<dbReference type="InterPro" id="IPR011701">
    <property type="entry name" value="MFS"/>
</dbReference>
<proteinExistence type="inferred from homology"/>